<comment type="caution">
    <text evidence="3">The sequence shown here is derived from an EMBL/GenBank/DDBJ whole genome shotgun (WGS) entry which is preliminary data.</text>
</comment>
<sequence length="935" mass="102981">MLKKARFSFVAGLSATIIVFVPVTSTIAEVTTLEENEEVFVLEVGSNGSKVLELKDALNLLGYDISSSDDDFNENTKEQVTIYQEDNALSPDGKVDEVLFFMILEDAQNLEKLEVEPKKSDDEILLEEGDEQFITVSSVDENALKRGDYDDQVIDLKVHLAIMGYEVSNNPTDFYGTITEQMVKKFQSDYGLNSTGIADSATLNKLEELAMGPLQFGMYRDDAIDLKIKLGKLGFNVSNNPTTYFGTVTESKLKEFQQTYGLTANGIANSETVTLLNELTRKVYSNGDRHEEVIQIKQYLDVMGFSVSSNPTTLYGSITATAISNFQAANNLPKTGIADSRTINQLTNLATGPLRQGMYRDDVIQLKRNLEIAGFGVSSNPTVFFGPITNGQVRDFQVAHGLTVDGIVGPATLNKLEEVVGNSLYRGIRDEKVIVLKQHLAIMGYSVSDNPTTLYGTITEQQVREFQSDYNLSVTGVADSETIKKLKELATRPLQQGMYHADVVTIKENLARLGYSVSSSPTTYFGPITTRQLKEFQSDHNLEQTGIADSETISKLTELASLNVTTYYQANVTLNQALNTQMNRSPQSDLYRNDTAFVSASYVNVTGTITGNGVNLRTGPNTTSSVSVTVPRNTSVEIRGTVNGSSVSGNTQWYEIRYNGQTLYVHSSLAGYTARTTANVNVREKASANSHSYGVASNGRTLNVVSLGNSWHEVRYDTWRNAKREDVQRFLDPDQNDKFQHLLLSSSVGVSASQINRLLSGKGILEGQGQAFIDAGTEHKLNEVYLISHALLETGHGGSPLANGVEVGLNSSGNAVMVTSSNRSSLRNIRKTYNMFGIGAYDGTAVKSGSEYAYRAGWFTPEAAIVGGAKFIGERYVHNGDQQNTLYKMRWNPARPGNHQYATDIQWATKQVSTIKNMYNQLDNPRLHFDIVQYR</sequence>
<protein>
    <submittedName>
        <fullName evidence="3">Beta-N-acetylglucosaminidase</fullName>
    </submittedName>
</protein>
<dbReference type="EMBL" id="BAUU01000050">
    <property type="protein sequence ID" value="GAE32768.1"/>
    <property type="molecule type" value="Genomic_DNA"/>
</dbReference>
<dbReference type="SUPFAM" id="SSF47090">
    <property type="entry name" value="PGBD-like"/>
    <property type="match status" value="7"/>
</dbReference>
<dbReference type="PROSITE" id="PS51781">
    <property type="entry name" value="SH3B"/>
    <property type="match status" value="1"/>
</dbReference>
<dbReference type="Pfam" id="PF01471">
    <property type="entry name" value="PG_binding_1"/>
    <property type="match status" value="7"/>
</dbReference>
<dbReference type="Pfam" id="PF08239">
    <property type="entry name" value="SH3_3"/>
    <property type="match status" value="1"/>
</dbReference>
<dbReference type="AlphaFoldDB" id="W4QM90"/>
<dbReference type="Proteomes" id="UP000018895">
    <property type="component" value="Unassembled WGS sequence"/>
</dbReference>
<proteinExistence type="predicted"/>
<dbReference type="InterPro" id="IPR002901">
    <property type="entry name" value="MGlyc_endo_b_GlcNAc-like_dom"/>
</dbReference>
<dbReference type="InterPro" id="IPR052354">
    <property type="entry name" value="Cell_Wall_Dynamics_Protein"/>
</dbReference>
<dbReference type="SMART" id="SM00047">
    <property type="entry name" value="LYZ2"/>
    <property type="match status" value="1"/>
</dbReference>
<dbReference type="PANTHER" id="PTHR34408">
    <property type="entry name" value="FAMILY PROTEIN, PUTATIVE-RELATED"/>
    <property type="match status" value="1"/>
</dbReference>
<organism evidence="3 4">
    <name type="scientific">Halalkalibacter hemicellulosilyticusJCM 9152</name>
    <dbReference type="NCBI Taxonomy" id="1236971"/>
    <lineage>
        <taxon>Bacteria</taxon>
        <taxon>Bacillati</taxon>
        <taxon>Bacillota</taxon>
        <taxon>Bacilli</taxon>
        <taxon>Bacillales</taxon>
        <taxon>Bacillaceae</taxon>
        <taxon>Halalkalibacter</taxon>
    </lineage>
</organism>
<dbReference type="InterPro" id="IPR002477">
    <property type="entry name" value="Peptidoglycan-bd-like"/>
</dbReference>
<dbReference type="InterPro" id="IPR036366">
    <property type="entry name" value="PGBDSf"/>
</dbReference>
<accession>W4QM90</accession>
<evidence type="ECO:0000313" key="4">
    <source>
        <dbReference type="Proteomes" id="UP000018895"/>
    </source>
</evidence>
<feature type="domain" description="SH3b" evidence="2">
    <location>
        <begin position="604"/>
        <end position="677"/>
    </location>
</feature>
<dbReference type="RefSeq" id="WP_052016217.1">
    <property type="nucleotide sequence ID" value="NZ_BAUU01000050.1"/>
</dbReference>
<feature type="signal peptide" evidence="1">
    <location>
        <begin position="1"/>
        <end position="28"/>
    </location>
</feature>
<reference evidence="3" key="1">
    <citation type="journal article" date="2014" name="Genome Announc.">
        <title>Draft Genome Sequences of Three Alkaliphilic Bacillus Strains, Bacillus wakoensis JCM 9140T, Bacillus akibai JCM 9157T, and Bacillus hemicellulosilyticus JCM 9152T.</title>
        <authorList>
            <person name="Yuki M."/>
            <person name="Oshima K."/>
            <person name="Suda W."/>
            <person name="Oshida Y."/>
            <person name="Kitamura K."/>
            <person name="Iida T."/>
            <person name="Hattori M."/>
            <person name="Ohkuma M."/>
        </authorList>
    </citation>
    <scope>NUCLEOTIDE SEQUENCE [LARGE SCALE GENOMIC DNA]</scope>
    <source>
        <strain evidence="3">JCM 9152</strain>
    </source>
</reference>
<keyword evidence="4" id="KW-1185">Reference proteome</keyword>
<dbReference type="SMART" id="SM00287">
    <property type="entry name" value="SH3b"/>
    <property type="match status" value="1"/>
</dbReference>
<feature type="chain" id="PRO_5004847407" evidence="1">
    <location>
        <begin position="29"/>
        <end position="935"/>
    </location>
</feature>
<evidence type="ECO:0000313" key="3">
    <source>
        <dbReference type="EMBL" id="GAE32768.1"/>
    </source>
</evidence>
<dbReference type="InterPro" id="IPR003646">
    <property type="entry name" value="SH3-like_bac-type"/>
</dbReference>
<name>W4QM90_9BACI</name>
<dbReference type="STRING" id="1236971.JCM9152_4331"/>
<dbReference type="Gene3D" id="1.10.530.10">
    <property type="match status" value="1"/>
</dbReference>
<dbReference type="OrthoDB" id="9816557at2"/>
<dbReference type="Gene3D" id="2.30.30.40">
    <property type="entry name" value="SH3 Domains"/>
    <property type="match status" value="2"/>
</dbReference>
<evidence type="ECO:0000259" key="2">
    <source>
        <dbReference type="PROSITE" id="PS51781"/>
    </source>
</evidence>
<dbReference type="PANTHER" id="PTHR34408:SF1">
    <property type="entry name" value="GLYCOSYL HYDROLASE FAMILY 19 DOMAIN-CONTAINING PROTEIN HI_1415"/>
    <property type="match status" value="1"/>
</dbReference>
<dbReference type="Gene3D" id="1.10.101.10">
    <property type="entry name" value="PGBD-like superfamily/PGBD"/>
    <property type="match status" value="7"/>
</dbReference>
<gene>
    <name evidence="3" type="ORF">JCM9152_4331</name>
</gene>
<evidence type="ECO:0000256" key="1">
    <source>
        <dbReference type="SAM" id="SignalP"/>
    </source>
</evidence>
<keyword evidence="1" id="KW-0732">Signal</keyword>
<dbReference type="InterPro" id="IPR036365">
    <property type="entry name" value="PGBD-like_sf"/>
</dbReference>
<dbReference type="Pfam" id="PF01832">
    <property type="entry name" value="Glucosaminidase"/>
    <property type="match status" value="1"/>
</dbReference>
<dbReference type="GO" id="GO:0004040">
    <property type="term" value="F:amidase activity"/>
    <property type="evidence" value="ECO:0007669"/>
    <property type="project" value="InterPro"/>
</dbReference>